<evidence type="ECO:0000256" key="3">
    <source>
        <dbReference type="ARBA" id="ARBA00022448"/>
    </source>
</evidence>
<feature type="coiled-coil region" evidence="8">
    <location>
        <begin position="47"/>
        <end position="96"/>
    </location>
</feature>
<dbReference type="NCBIfam" id="TIGR03825">
    <property type="entry name" value="FliH_bacil"/>
    <property type="match status" value="1"/>
</dbReference>
<feature type="domain" description="Flagellar assembly protein FliH/Type III secretion system HrpE" evidence="9">
    <location>
        <begin position="121"/>
        <end position="247"/>
    </location>
</feature>
<evidence type="ECO:0000256" key="7">
    <source>
        <dbReference type="NCBIfam" id="TIGR03825"/>
    </source>
</evidence>
<evidence type="ECO:0000259" key="9">
    <source>
        <dbReference type="Pfam" id="PF02108"/>
    </source>
</evidence>
<evidence type="ECO:0000256" key="4">
    <source>
        <dbReference type="ARBA" id="ARBA00022795"/>
    </source>
</evidence>
<keyword evidence="5" id="KW-0653">Protein transport</keyword>
<keyword evidence="8" id="KW-0175">Coiled coil</keyword>
<keyword evidence="11" id="KW-1185">Reference proteome</keyword>
<evidence type="ECO:0000256" key="5">
    <source>
        <dbReference type="ARBA" id="ARBA00022927"/>
    </source>
</evidence>
<dbReference type="GO" id="GO:0005829">
    <property type="term" value="C:cytosol"/>
    <property type="evidence" value="ECO:0007669"/>
    <property type="project" value="TreeGrafter"/>
</dbReference>
<dbReference type="AlphaFoldDB" id="A0A6N8FMG4"/>
<evidence type="ECO:0000313" key="10">
    <source>
        <dbReference type="EMBL" id="MUK89916.1"/>
    </source>
</evidence>
<evidence type="ECO:0000256" key="1">
    <source>
        <dbReference type="ARBA" id="ARBA00003041"/>
    </source>
</evidence>
<name>A0A6N8FMG4_9BACI</name>
<dbReference type="InterPro" id="IPR018035">
    <property type="entry name" value="Flagellar_FliH/T3SS_HrpE"/>
</dbReference>
<evidence type="ECO:0000256" key="8">
    <source>
        <dbReference type="SAM" id="Coils"/>
    </source>
</evidence>
<comment type="similarity">
    <text evidence="2">Belongs to the FliH family.</text>
</comment>
<accession>A0A6N8FMG4</accession>
<keyword evidence="10" id="KW-0969">Cilium</keyword>
<proteinExistence type="inferred from homology"/>
<dbReference type="GO" id="GO:0044781">
    <property type="term" value="P:bacterial-type flagellum organization"/>
    <property type="evidence" value="ECO:0007669"/>
    <property type="project" value="UniProtKB-KW"/>
</dbReference>
<dbReference type="PANTHER" id="PTHR34982:SF1">
    <property type="entry name" value="FLAGELLAR ASSEMBLY PROTEIN FLIH"/>
    <property type="match status" value="1"/>
</dbReference>
<organism evidence="10 11">
    <name type="scientific">Ornithinibacillus caprae</name>
    <dbReference type="NCBI Taxonomy" id="2678566"/>
    <lineage>
        <taxon>Bacteria</taxon>
        <taxon>Bacillati</taxon>
        <taxon>Bacillota</taxon>
        <taxon>Bacilli</taxon>
        <taxon>Bacillales</taxon>
        <taxon>Bacillaceae</taxon>
        <taxon>Ornithinibacillus</taxon>
    </lineage>
</organism>
<evidence type="ECO:0000256" key="2">
    <source>
        <dbReference type="ARBA" id="ARBA00006602"/>
    </source>
</evidence>
<keyword evidence="3" id="KW-0813">Transport</keyword>
<reference evidence="10 11" key="1">
    <citation type="submission" date="2019-11" db="EMBL/GenBank/DDBJ databases">
        <authorList>
            <person name="Li X."/>
        </authorList>
    </citation>
    <scope>NUCLEOTIDE SEQUENCE [LARGE SCALE GENOMIC DNA]</scope>
    <source>
        <strain evidence="10 11">L9</strain>
    </source>
</reference>
<comment type="caution">
    <text evidence="10">The sequence shown here is derived from an EMBL/GenBank/DDBJ whole genome shotgun (WGS) entry which is preliminary data.</text>
</comment>
<comment type="function">
    <text evidence="1">Needed for flagellar regrowth and assembly.</text>
</comment>
<dbReference type="PANTHER" id="PTHR34982">
    <property type="entry name" value="YOP PROTEINS TRANSLOCATION PROTEIN L"/>
    <property type="match status" value="1"/>
</dbReference>
<sequence>MLVRLLLRVVEETISLSDSQKRLIQIRQIQVKKEQQEQLEATVENTVVEEEKTLQAIRNEVEELLIQKDTIIQETKEEVEQEKINWEQEKQQYIELAKQEGYQAGFNLGKDEGLAEYQGLIAQANSIIQSATNDYHTTIEKSEDSIVEMAVFVAEKILKQQITEKPETFLHIVREAIDSLKDKSSISIYLHPNNYEAVLQQKNELKQIVTNKAELSLYVDEKATEGSCVIEHPFGKIDASIDTQLLQIRDVLHVVVMENKQ</sequence>
<keyword evidence="10" id="KW-0282">Flagellum</keyword>
<keyword evidence="10" id="KW-0966">Cell projection</keyword>
<evidence type="ECO:0000313" key="11">
    <source>
        <dbReference type="Proteomes" id="UP000469125"/>
    </source>
</evidence>
<dbReference type="GO" id="GO:0015031">
    <property type="term" value="P:protein transport"/>
    <property type="evidence" value="ECO:0007669"/>
    <property type="project" value="UniProtKB-KW"/>
</dbReference>
<dbReference type="InterPro" id="IPR022524">
    <property type="entry name" value="FliH_Bacilli"/>
</dbReference>
<dbReference type="EMBL" id="WOCA01000015">
    <property type="protein sequence ID" value="MUK89916.1"/>
    <property type="molecule type" value="Genomic_DNA"/>
</dbReference>
<dbReference type="InterPro" id="IPR051472">
    <property type="entry name" value="T3SS_Stator/FliH"/>
</dbReference>
<keyword evidence="6" id="KW-1006">Bacterial flagellum protein export</keyword>
<protein>
    <recommendedName>
        <fullName evidence="7">Flagellar assembly protein FliH</fullName>
    </recommendedName>
</protein>
<evidence type="ECO:0000256" key="6">
    <source>
        <dbReference type="ARBA" id="ARBA00023225"/>
    </source>
</evidence>
<keyword evidence="4" id="KW-1005">Bacterial flagellum biogenesis</keyword>
<gene>
    <name evidence="10" type="primary">fliH</name>
    <name evidence="10" type="ORF">GMD78_16215</name>
</gene>
<dbReference type="Pfam" id="PF02108">
    <property type="entry name" value="FliH"/>
    <property type="match status" value="1"/>
</dbReference>
<dbReference type="Proteomes" id="UP000469125">
    <property type="component" value="Unassembled WGS sequence"/>
</dbReference>